<dbReference type="Proteomes" id="UP000814128">
    <property type="component" value="Unassembled WGS sequence"/>
</dbReference>
<evidence type="ECO:0000313" key="2">
    <source>
        <dbReference type="Proteomes" id="UP000814128"/>
    </source>
</evidence>
<accession>A0ACB8QQS7</accession>
<organism evidence="1 2">
    <name type="scientific">Vararia minispora EC-137</name>
    <dbReference type="NCBI Taxonomy" id="1314806"/>
    <lineage>
        <taxon>Eukaryota</taxon>
        <taxon>Fungi</taxon>
        <taxon>Dikarya</taxon>
        <taxon>Basidiomycota</taxon>
        <taxon>Agaricomycotina</taxon>
        <taxon>Agaricomycetes</taxon>
        <taxon>Russulales</taxon>
        <taxon>Lachnocladiaceae</taxon>
        <taxon>Vararia</taxon>
    </lineage>
</organism>
<evidence type="ECO:0000313" key="1">
    <source>
        <dbReference type="EMBL" id="KAI0034213.1"/>
    </source>
</evidence>
<comment type="caution">
    <text evidence="1">The sequence shown here is derived from an EMBL/GenBank/DDBJ whole genome shotgun (WGS) entry which is preliminary data.</text>
</comment>
<keyword evidence="2" id="KW-1185">Reference proteome</keyword>
<protein>
    <submittedName>
        <fullName evidence="1">Aldolase</fullName>
    </submittedName>
</protein>
<dbReference type="EMBL" id="MU273504">
    <property type="protein sequence ID" value="KAI0034213.1"/>
    <property type="molecule type" value="Genomic_DNA"/>
</dbReference>
<reference evidence="1" key="1">
    <citation type="submission" date="2021-02" db="EMBL/GenBank/DDBJ databases">
        <authorList>
            <consortium name="DOE Joint Genome Institute"/>
            <person name="Ahrendt S."/>
            <person name="Looney B.P."/>
            <person name="Miyauchi S."/>
            <person name="Morin E."/>
            <person name="Drula E."/>
            <person name="Courty P.E."/>
            <person name="Chicoki N."/>
            <person name="Fauchery L."/>
            <person name="Kohler A."/>
            <person name="Kuo A."/>
            <person name="Labutti K."/>
            <person name="Pangilinan J."/>
            <person name="Lipzen A."/>
            <person name="Riley R."/>
            <person name="Andreopoulos W."/>
            <person name="He G."/>
            <person name="Johnson J."/>
            <person name="Barry K.W."/>
            <person name="Grigoriev I.V."/>
            <person name="Nagy L."/>
            <person name="Hibbett D."/>
            <person name="Henrissat B."/>
            <person name="Matheny P.B."/>
            <person name="Labbe J."/>
            <person name="Martin F."/>
        </authorList>
    </citation>
    <scope>NUCLEOTIDE SEQUENCE</scope>
    <source>
        <strain evidence="1">EC-137</strain>
    </source>
</reference>
<proteinExistence type="predicted"/>
<reference evidence="1" key="2">
    <citation type="journal article" date="2022" name="New Phytol.">
        <title>Evolutionary transition to the ectomycorrhizal habit in the genomes of a hyperdiverse lineage of mushroom-forming fungi.</title>
        <authorList>
            <person name="Looney B."/>
            <person name="Miyauchi S."/>
            <person name="Morin E."/>
            <person name="Drula E."/>
            <person name="Courty P.E."/>
            <person name="Kohler A."/>
            <person name="Kuo A."/>
            <person name="LaButti K."/>
            <person name="Pangilinan J."/>
            <person name="Lipzen A."/>
            <person name="Riley R."/>
            <person name="Andreopoulos W."/>
            <person name="He G."/>
            <person name="Johnson J."/>
            <person name="Nolan M."/>
            <person name="Tritt A."/>
            <person name="Barry K.W."/>
            <person name="Grigoriev I.V."/>
            <person name="Nagy L.G."/>
            <person name="Hibbett D."/>
            <person name="Henrissat B."/>
            <person name="Matheny P.B."/>
            <person name="Labbe J."/>
            <person name="Martin F.M."/>
        </authorList>
    </citation>
    <scope>NUCLEOTIDE SEQUENCE</scope>
    <source>
        <strain evidence="1">EC-137</strain>
    </source>
</reference>
<gene>
    <name evidence="1" type="ORF">K488DRAFT_77373</name>
</gene>
<sequence length="312" mass="33184">MAQPLPPTPGIYVPAVVFFKDDEELDFGAIKNHVLRLAQGGVTGILCQGSNGEAQHLTHGERSAVIRFTRQTLDENGFKDVLVIAGTGGQSTRETKKLNEDAKAAGASHALILTPSTWKPVLTKDLIVEFYRQVADESPIPTMIYNFATVTAGLDLDSHTIAAAGQHPNIVGCKLSCGHLGKLSRLANTPSLRCSFSAFVGRSDSFFPALCVGSPGGIMALVNIAPRAHVALWNHYQAGRIDEAKEIHRVLADGDGLGSKYGGIGFLKAIIAKEFGYGNALVRGPLASGSLGKLSEDDKAILKELIDLEKSL</sequence>
<name>A0ACB8QQS7_9AGAM</name>